<gene>
    <name evidence="2" type="ORF">BCR32DRAFT_247712</name>
</gene>
<accession>A0A1Y1WX63</accession>
<reference evidence="2 3" key="1">
    <citation type="submission" date="2016-08" db="EMBL/GenBank/DDBJ databases">
        <title>A Parts List for Fungal Cellulosomes Revealed by Comparative Genomics.</title>
        <authorList>
            <consortium name="DOE Joint Genome Institute"/>
            <person name="Haitjema C.H."/>
            <person name="Gilmore S.P."/>
            <person name="Henske J.K."/>
            <person name="Solomon K.V."/>
            <person name="De Groot R."/>
            <person name="Kuo A."/>
            <person name="Mondo S.J."/>
            <person name="Salamov A.A."/>
            <person name="Labutti K."/>
            <person name="Zhao Z."/>
            <person name="Chiniquy J."/>
            <person name="Barry K."/>
            <person name="Brewer H.M."/>
            <person name="Purvine S.O."/>
            <person name="Wright A.T."/>
            <person name="Boxma B."/>
            <person name="Van Alen T."/>
            <person name="Hackstein J.H."/>
            <person name="Baker S.E."/>
            <person name="Grigoriev I.V."/>
            <person name="O'Malley M.A."/>
        </authorList>
    </citation>
    <scope>NUCLEOTIDE SEQUENCE [LARGE SCALE GENOMIC DNA]</scope>
    <source>
        <strain evidence="2 3">S4</strain>
    </source>
</reference>
<protein>
    <submittedName>
        <fullName evidence="2">Uncharacterized protein</fullName>
    </submittedName>
</protein>
<name>A0A1Y1WX63_9FUNG</name>
<keyword evidence="1" id="KW-0812">Transmembrane</keyword>
<dbReference type="OrthoDB" id="277175at2759"/>
<comment type="caution">
    <text evidence="2">The sequence shown here is derived from an EMBL/GenBank/DDBJ whole genome shotgun (WGS) entry which is preliminary data.</text>
</comment>
<dbReference type="AlphaFoldDB" id="A0A1Y1WX63"/>
<evidence type="ECO:0000313" key="3">
    <source>
        <dbReference type="Proteomes" id="UP000193944"/>
    </source>
</evidence>
<evidence type="ECO:0000313" key="2">
    <source>
        <dbReference type="EMBL" id="ORX77714.1"/>
    </source>
</evidence>
<keyword evidence="1" id="KW-0472">Membrane</keyword>
<dbReference type="EMBL" id="MCFG01000237">
    <property type="protein sequence ID" value="ORX77714.1"/>
    <property type="molecule type" value="Genomic_DNA"/>
</dbReference>
<feature type="transmembrane region" description="Helical" evidence="1">
    <location>
        <begin position="31"/>
        <end position="53"/>
    </location>
</feature>
<dbReference type="Proteomes" id="UP000193944">
    <property type="component" value="Unassembled WGS sequence"/>
</dbReference>
<evidence type="ECO:0000256" key="1">
    <source>
        <dbReference type="SAM" id="Phobius"/>
    </source>
</evidence>
<proteinExistence type="predicted"/>
<keyword evidence="1" id="KW-1133">Transmembrane helix</keyword>
<keyword evidence="3" id="KW-1185">Reference proteome</keyword>
<organism evidence="2 3">
    <name type="scientific">Anaeromyces robustus</name>
    <dbReference type="NCBI Taxonomy" id="1754192"/>
    <lineage>
        <taxon>Eukaryota</taxon>
        <taxon>Fungi</taxon>
        <taxon>Fungi incertae sedis</taxon>
        <taxon>Chytridiomycota</taxon>
        <taxon>Chytridiomycota incertae sedis</taxon>
        <taxon>Neocallimastigomycetes</taxon>
        <taxon>Neocallimastigales</taxon>
        <taxon>Neocallimastigaceae</taxon>
        <taxon>Anaeromyces</taxon>
    </lineage>
</organism>
<reference evidence="2 3" key="2">
    <citation type="submission" date="2016-08" db="EMBL/GenBank/DDBJ databases">
        <title>Pervasive Adenine N6-methylation of Active Genes in Fungi.</title>
        <authorList>
            <consortium name="DOE Joint Genome Institute"/>
            <person name="Mondo S.J."/>
            <person name="Dannebaum R.O."/>
            <person name="Kuo R.C."/>
            <person name="Labutti K."/>
            <person name="Haridas S."/>
            <person name="Kuo A."/>
            <person name="Salamov A."/>
            <person name="Ahrendt S.R."/>
            <person name="Lipzen A."/>
            <person name="Sullivan W."/>
            <person name="Andreopoulos W.B."/>
            <person name="Clum A."/>
            <person name="Lindquist E."/>
            <person name="Daum C."/>
            <person name="Ramamoorthy G.K."/>
            <person name="Gryganskyi A."/>
            <person name="Culley D."/>
            <person name="Magnuson J.K."/>
            <person name="James T.Y."/>
            <person name="O'Malley M.A."/>
            <person name="Stajich J.E."/>
            <person name="Spatafora J.W."/>
            <person name="Visel A."/>
            <person name="Grigoriev I.V."/>
        </authorList>
    </citation>
    <scope>NUCLEOTIDE SEQUENCE [LARGE SCALE GENOMIC DNA]</scope>
    <source>
        <strain evidence="2 3">S4</strain>
    </source>
</reference>
<sequence>MENKNVSINMTILSLIMYKNYILFKRQWKSNMFLLVVIPFLLISIPYIILYIIKFYSESLFPSEICSSFNSSDYNNIPIFDLTKLYATNLNDNNYDDNINHNDKNSNTLKHINFYIPESDLLMYRQQQQNVKNYLNFNYYNKSVEFSVIPDHHCGCTYWFGGGKMKRNNIYYNKKDYINSYPYDIDPLVNNEFKLDSTFKPQPFNGWLFGDAYYDTKKNIYNDFLFNTDNLLNVMSLLFSVTSKEINNNNNKEISSYLSYTPLFGYSMIKSREVNHIHHNQKIINDYINNNVNNAINYLNENYDILNELNKDNQFSQEFIDMFIENFVKNENNIKKLLYLIEFQVNPFMIVSSKDNKFLELLDFIPKLRYINFQYNETYDNNYNDISNIFIMDDTSRSDFFKRIPFKNDELNFKTTINSSFSVSIMNVPKFEYIYNINNNMTSYIIEQERNKYINDILIDYILKSNTRFKNNINTNYGLNLTKYFSLNFYMNTLQEIKSVPFGGFIYALIK</sequence>